<sequence>MNKIKDFTIQPLGMISQAFLDNGIHTFHDACSFIQNLPYNRNSDKENLTIIFTEKCGTCSSKHAVLKQLCTEQTIEDIKLMIGIFKMNAINSPPILKTLEHYKLKYIPEAHTYLKFQNEYFDFTKKGSSPEGFVDYLLYEEEILPNQINQYKIELHQVYLKKWLNDKPDVRLSFDEIWRIREKCILDLSN</sequence>
<keyword evidence="2" id="KW-1185">Reference proteome</keyword>
<protein>
    <recommendedName>
        <fullName evidence="3">Thioredoxin-like protein</fullName>
    </recommendedName>
</protein>
<evidence type="ECO:0000313" key="1">
    <source>
        <dbReference type="EMBL" id="GAA4139730.1"/>
    </source>
</evidence>
<dbReference type="Proteomes" id="UP001500101">
    <property type="component" value="Unassembled WGS sequence"/>
</dbReference>
<name>A0ABP7YQD2_9SPHI</name>
<reference evidence="2" key="1">
    <citation type="journal article" date="2019" name="Int. J. Syst. Evol. Microbiol.">
        <title>The Global Catalogue of Microorganisms (GCM) 10K type strain sequencing project: providing services to taxonomists for standard genome sequencing and annotation.</title>
        <authorList>
            <consortium name="The Broad Institute Genomics Platform"/>
            <consortium name="The Broad Institute Genome Sequencing Center for Infectious Disease"/>
            <person name="Wu L."/>
            <person name="Ma J."/>
        </authorList>
    </citation>
    <scope>NUCLEOTIDE SEQUENCE [LARGE SCALE GENOMIC DNA]</scope>
    <source>
        <strain evidence="2">JCM 16704</strain>
    </source>
</reference>
<evidence type="ECO:0000313" key="2">
    <source>
        <dbReference type="Proteomes" id="UP001500101"/>
    </source>
</evidence>
<dbReference type="RefSeq" id="WP_344674380.1">
    <property type="nucleotide sequence ID" value="NZ_BAAAZI010000007.1"/>
</dbReference>
<accession>A0ABP7YQD2</accession>
<organism evidence="1 2">
    <name type="scientific">Sphingobacterium kyonggiense</name>
    <dbReference type="NCBI Taxonomy" id="714075"/>
    <lineage>
        <taxon>Bacteria</taxon>
        <taxon>Pseudomonadati</taxon>
        <taxon>Bacteroidota</taxon>
        <taxon>Sphingobacteriia</taxon>
        <taxon>Sphingobacteriales</taxon>
        <taxon>Sphingobacteriaceae</taxon>
        <taxon>Sphingobacterium</taxon>
    </lineage>
</organism>
<comment type="caution">
    <text evidence="1">The sequence shown here is derived from an EMBL/GenBank/DDBJ whole genome shotgun (WGS) entry which is preliminary data.</text>
</comment>
<proteinExistence type="predicted"/>
<evidence type="ECO:0008006" key="3">
    <source>
        <dbReference type="Google" id="ProtNLM"/>
    </source>
</evidence>
<gene>
    <name evidence="1" type="ORF">GCM10022216_18150</name>
</gene>
<dbReference type="EMBL" id="BAAAZI010000007">
    <property type="protein sequence ID" value="GAA4139730.1"/>
    <property type="molecule type" value="Genomic_DNA"/>
</dbReference>